<comment type="caution">
    <text evidence="8">The sequence shown here is derived from an EMBL/GenBank/DDBJ whole genome shotgun (WGS) entry which is preliminary data.</text>
</comment>
<dbReference type="EMBL" id="BLSD01000078">
    <property type="protein sequence ID" value="GFP39703.1"/>
    <property type="molecule type" value="Genomic_DNA"/>
</dbReference>
<dbReference type="Proteomes" id="UP000569018">
    <property type="component" value="Unassembled WGS sequence"/>
</dbReference>
<dbReference type="AlphaFoldDB" id="A0A6V8PF35"/>
<evidence type="ECO:0000259" key="6">
    <source>
        <dbReference type="Pfam" id="PF00535"/>
    </source>
</evidence>
<reference evidence="10 11" key="1">
    <citation type="journal article" date="2020" name="Front. Microbiol.">
        <title>Single-cell genomics of novel Actinobacteria with the Wood-Ljungdahl pathway discovered in a serpentinizing system.</title>
        <authorList>
            <person name="Merino N."/>
            <person name="Kawai M."/>
            <person name="Boyd E.S."/>
            <person name="Colman D.R."/>
            <person name="McGlynn S.E."/>
            <person name="Nealson K.H."/>
            <person name="Kurokawa K."/>
            <person name="Hongoh Y."/>
        </authorList>
    </citation>
    <scope>NUCLEOTIDE SEQUENCE [LARGE SCALE GENOMIC DNA]</scope>
    <source>
        <strain evidence="7 11">S03</strain>
        <strain evidence="8 12">S34</strain>
        <strain evidence="9 10">S47</strain>
    </source>
</reference>
<keyword evidence="5" id="KW-1133">Transmembrane helix</keyword>
<evidence type="ECO:0000313" key="11">
    <source>
        <dbReference type="Proteomes" id="UP000574717"/>
    </source>
</evidence>
<evidence type="ECO:0000256" key="5">
    <source>
        <dbReference type="SAM" id="Phobius"/>
    </source>
</evidence>
<dbReference type="SUPFAM" id="SSF53448">
    <property type="entry name" value="Nucleotide-diphospho-sugar transferases"/>
    <property type="match status" value="1"/>
</dbReference>
<dbReference type="RefSeq" id="WP_176235871.1">
    <property type="nucleotide sequence ID" value="NZ_BLRU01000138.1"/>
</dbReference>
<evidence type="ECO:0000256" key="1">
    <source>
        <dbReference type="ARBA" id="ARBA00004776"/>
    </source>
</evidence>
<evidence type="ECO:0000313" key="9">
    <source>
        <dbReference type="EMBL" id="GFP39703.1"/>
    </source>
</evidence>
<comment type="similarity">
    <text evidence="2">Belongs to the glycosyltransferase 2 family.</text>
</comment>
<dbReference type="EMBL" id="BLRU01000138">
    <property type="protein sequence ID" value="GFP19777.1"/>
    <property type="molecule type" value="Genomic_DNA"/>
</dbReference>
<keyword evidence="5" id="KW-0472">Membrane</keyword>
<dbReference type="EMBL" id="BLRZ01000127">
    <property type="protein sequence ID" value="GFP30943.1"/>
    <property type="molecule type" value="Genomic_DNA"/>
</dbReference>
<dbReference type="PANTHER" id="PTHR43179">
    <property type="entry name" value="RHAMNOSYLTRANSFERASE WBBL"/>
    <property type="match status" value="1"/>
</dbReference>
<feature type="transmembrane region" description="Helical" evidence="5">
    <location>
        <begin position="246"/>
        <end position="271"/>
    </location>
</feature>
<accession>A0A6V8PF35</accession>
<name>A0A6V8PF35_9ACTN</name>
<dbReference type="Proteomes" id="UP000574717">
    <property type="component" value="Unassembled WGS sequence"/>
</dbReference>
<evidence type="ECO:0000313" key="10">
    <source>
        <dbReference type="Proteomes" id="UP000569018"/>
    </source>
</evidence>
<evidence type="ECO:0000256" key="2">
    <source>
        <dbReference type="ARBA" id="ARBA00006739"/>
    </source>
</evidence>
<keyword evidence="12" id="KW-1185">Reference proteome</keyword>
<protein>
    <submittedName>
        <fullName evidence="8">Heptose III glucuronosyltransferase</fullName>
    </submittedName>
</protein>
<sequence length="338" mass="37939">MDSPLVSIIVVNWNGKRYLKKCFDSLFDQTYSNIEIIMVDNGSTDDSVHFVRDSYPHVKVIENGENRGYTVANNIGAAEASGKYLLFLNNDTRVDSGCVAALVEAIVSGQGVGCWACTQLSYDGSPEVIPEGGMDFLGYPTKSQRTFYASGACLFIDRHLFFDLGSFDEAMFSYVEDCDLCWRVRLRGYDVACVSEALVYHAGGGTSGRGATQLKSYAESGKQFVTSLRRRYLAEQNTIRMLLKNYSLPILALVLPIYLAVNAAEIIFFCLTSNKRVIREVYLKAYRWNLENLSETIKLRKKIQASRKVNDLEILKNVTFHVGKLRALREIGVPKFVE</sequence>
<dbReference type="GO" id="GO:0016757">
    <property type="term" value="F:glycosyltransferase activity"/>
    <property type="evidence" value="ECO:0007669"/>
    <property type="project" value="UniProtKB-KW"/>
</dbReference>
<evidence type="ECO:0000313" key="8">
    <source>
        <dbReference type="EMBL" id="GFP30943.1"/>
    </source>
</evidence>
<comment type="pathway">
    <text evidence="1">Cell wall biogenesis; cell wall polysaccharide biosynthesis.</text>
</comment>
<dbReference type="CDD" id="cd04186">
    <property type="entry name" value="GT_2_like_c"/>
    <property type="match status" value="1"/>
</dbReference>
<keyword evidence="3" id="KW-0328">Glycosyltransferase</keyword>
<organism evidence="8 12">
    <name type="scientific">Candidatus Hakubella thermalkaliphila</name>
    <dbReference type="NCBI Taxonomy" id="2754717"/>
    <lineage>
        <taxon>Bacteria</taxon>
        <taxon>Bacillati</taxon>
        <taxon>Actinomycetota</taxon>
        <taxon>Actinomycetota incertae sedis</taxon>
        <taxon>Candidatus Hakubellales</taxon>
        <taxon>Candidatus Hakubellaceae</taxon>
        <taxon>Candidatus Hakubella</taxon>
    </lineage>
</organism>
<dbReference type="InterPro" id="IPR001173">
    <property type="entry name" value="Glyco_trans_2-like"/>
</dbReference>
<evidence type="ECO:0000256" key="3">
    <source>
        <dbReference type="ARBA" id="ARBA00022676"/>
    </source>
</evidence>
<evidence type="ECO:0000256" key="4">
    <source>
        <dbReference type="ARBA" id="ARBA00022679"/>
    </source>
</evidence>
<evidence type="ECO:0000313" key="7">
    <source>
        <dbReference type="EMBL" id="GFP19777.1"/>
    </source>
</evidence>
<dbReference type="InterPro" id="IPR029044">
    <property type="entry name" value="Nucleotide-diphossugar_trans"/>
</dbReference>
<gene>
    <name evidence="7" type="ORF">HKBW3S03_01281</name>
    <name evidence="8" type="ORF">HKBW3S34_01862</name>
    <name evidence="9" type="ORF">HKBW3S47_01401</name>
</gene>
<dbReference type="Gene3D" id="3.90.550.10">
    <property type="entry name" value="Spore Coat Polysaccharide Biosynthesis Protein SpsA, Chain A"/>
    <property type="match status" value="1"/>
</dbReference>
<dbReference type="Pfam" id="PF00535">
    <property type="entry name" value="Glycos_transf_2"/>
    <property type="match status" value="1"/>
</dbReference>
<feature type="domain" description="Glycosyltransferase 2-like" evidence="6">
    <location>
        <begin position="7"/>
        <end position="160"/>
    </location>
</feature>
<dbReference type="Proteomes" id="UP000588083">
    <property type="component" value="Unassembled WGS sequence"/>
</dbReference>
<dbReference type="PANTHER" id="PTHR43179:SF12">
    <property type="entry name" value="GALACTOFURANOSYLTRANSFERASE GLFT2"/>
    <property type="match status" value="1"/>
</dbReference>
<evidence type="ECO:0000313" key="12">
    <source>
        <dbReference type="Proteomes" id="UP000588083"/>
    </source>
</evidence>
<keyword evidence="5" id="KW-0812">Transmembrane</keyword>
<proteinExistence type="inferred from homology"/>
<keyword evidence="4 8" id="KW-0808">Transferase</keyword>